<name>A0A8J3H9R0_9RHOB</name>
<keyword evidence="1" id="KW-0732">Signal</keyword>
<protein>
    <submittedName>
        <fullName evidence="3">Pyrrolo-quinoline quinone</fullName>
    </submittedName>
</protein>
<reference evidence="3" key="1">
    <citation type="journal article" date="2014" name="Int. J. Syst. Evol. Microbiol.">
        <title>Complete genome sequence of Corynebacterium casei LMG S-19264T (=DSM 44701T), isolated from a smear-ripened cheese.</title>
        <authorList>
            <consortium name="US DOE Joint Genome Institute (JGI-PGF)"/>
            <person name="Walter F."/>
            <person name="Albersmeier A."/>
            <person name="Kalinowski J."/>
            <person name="Ruckert C."/>
        </authorList>
    </citation>
    <scope>NUCLEOTIDE SEQUENCE</scope>
    <source>
        <strain evidence="3">CGMCC 1.7081</strain>
    </source>
</reference>
<comment type="caution">
    <text evidence="3">The sequence shown here is derived from an EMBL/GenBank/DDBJ whole genome shotgun (WGS) entry which is preliminary data.</text>
</comment>
<dbReference type="PANTHER" id="PTHR34512">
    <property type="entry name" value="CELL SURFACE PROTEIN"/>
    <property type="match status" value="1"/>
</dbReference>
<organism evidence="3 4">
    <name type="scientific">Pseudodonghicola xiamenensis</name>
    <dbReference type="NCBI Taxonomy" id="337702"/>
    <lineage>
        <taxon>Bacteria</taxon>
        <taxon>Pseudomonadati</taxon>
        <taxon>Pseudomonadota</taxon>
        <taxon>Alphaproteobacteria</taxon>
        <taxon>Rhodobacterales</taxon>
        <taxon>Paracoccaceae</taxon>
        <taxon>Pseudodonghicola</taxon>
    </lineage>
</organism>
<gene>
    <name evidence="3" type="ORF">GCM10010961_25550</name>
</gene>
<feature type="chain" id="PRO_5035257889" evidence="1">
    <location>
        <begin position="25"/>
        <end position="444"/>
    </location>
</feature>
<dbReference type="InterPro" id="IPR002372">
    <property type="entry name" value="PQQ_rpt_dom"/>
</dbReference>
<reference evidence="3" key="2">
    <citation type="submission" date="2020-09" db="EMBL/GenBank/DDBJ databases">
        <authorList>
            <person name="Sun Q."/>
            <person name="Zhou Y."/>
        </authorList>
    </citation>
    <scope>NUCLEOTIDE SEQUENCE</scope>
    <source>
        <strain evidence="3">CGMCC 1.7081</strain>
    </source>
</reference>
<sequence>MSRAFSLPRIGLALLGSTALVLSACTEPEVILPGDREAILPASEAQIAAAARGNEIRPISLPGQKDNSAWTQGQGSPTYRVGNAALAAAPQLAWTAPIGEGNSLRQRITAAPVVANGMIYTLDSSATVTAVTQTGTVAWSVDLIPASDKDGQATGGGLAYHDGSIYVSSGYGRLTALNATTGDLRWQQKLDATGSGQPTVYDGLVYLVAGDDTGWAVKASDGRIAWQISATPSVANVLGAPAPAVNQELAIFAFGSGDLMASFRKGGLRRWFASVAGQRKGRARSMIMDVTGSPVIDGSRVYAGNQSGRTVAYDLESGERIWTTDEGALGPVVPAGGSLFLISDENRLTRLDARDGSTIWTAQLNNDLRDTSRKRGPSYANYGPILAGGRIVVASTDGHVNFFDPRDGSWLSALSVPEGAASAPVVAGRTLYVVSTKGTLYAFR</sequence>
<dbReference type="Gene3D" id="2.130.10.10">
    <property type="entry name" value="YVTN repeat-like/Quinoprotein amine dehydrogenase"/>
    <property type="match status" value="1"/>
</dbReference>
<dbReference type="AlphaFoldDB" id="A0A8J3H9R0"/>
<dbReference type="SMART" id="SM00564">
    <property type="entry name" value="PQQ"/>
    <property type="match status" value="6"/>
</dbReference>
<feature type="domain" description="Pyrrolo-quinoline quinone repeat" evidence="2">
    <location>
        <begin position="126"/>
        <end position="361"/>
    </location>
</feature>
<dbReference type="Proteomes" id="UP000611500">
    <property type="component" value="Unassembled WGS sequence"/>
</dbReference>
<dbReference type="EMBL" id="BNAP01000010">
    <property type="protein sequence ID" value="GHG93180.1"/>
    <property type="molecule type" value="Genomic_DNA"/>
</dbReference>
<feature type="domain" description="Pyrrolo-quinoline quinone repeat" evidence="2">
    <location>
        <begin position="384"/>
        <end position="443"/>
    </location>
</feature>
<evidence type="ECO:0000313" key="3">
    <source>
        <dbReference type="EMBL" id="GHG93180.1"/>
    </source>
</evidence>
<accession>A0A8J3H9R0</accession>
<evidence type="ECO:0000256" key="1">
    <source>
        <dbReference type="SAM" id="SignalP"/>
    </source>
</evidence>
<keyword evidence="4" id="KW-1185">Reference proteome</keyword>
<dbReference type="InterPro" id="IPR015943">
    <property type="entry name" value="WD40/YVTN_repeat-like_dom_sf"/>
</dbReference>
<evidence type="ECO:0000259" key="2">
    <source>
        <dbReference type="Pfam" id="PF13360"/>
    </source>
</evidence>
<feature type="signal peptide" evidence="1">
    <location>
        <begin position="1"/>
        <end position="24"/>
    </location>
</feature>
<dbReference type="InterPro" id="IPR018391">
    <property type="entry name" value="PQQ_b-propeller_rpt"/>
</dbReference>
<dbReference type="Pfam" id="PF13360">
    <property type="entry name" value="PQQ_2"/>
    <property type="match status" value="2"/>
</dbReference>
<dbReference type="PROSITE" id="PS51257">
    <property type="entry name" value="PROKAR_LIPOPROTEIN"/>
    <property type="match status" value="1"/>
</dbReference>
<dbReference type="RefSeq" id="WP_051312547.1">
    <property type="nucleotide sequence ID" value="NZ_BNAP01000010.1"/>
</dbReference>
<evidence type="ECO:0000313" key="4">
    <source>
        <dbReference type="Proteomes" id="UP000611500"/>
    </source>
</evidence>
<proteinExistence type="predicted"/>
<dbReference type="InterPro" id="IPR011047">
    <property type="entry name" value="Quinoprotein_ADH-like_sf"/>
</dbReference>
<dbReference type="PANTHER" id="PTHR34512:SF30">
    <property type="entry name" value="OUTER MEMBRANE PROTEIN ASSEMBLY FACTOR BAMB"/>
    <property type="match status" value="1"/>
</dbReference>
<dbReference type="SUPFAM" id="SSF50998">
    <property type="entry name" value="Quinoprotein alcohol dehydrogenase-like"/>
    <property type="match status" value="1"/>
</dbReference>